<dbReference type="AlphaFoldDB" id="A0A1A8ZAF9"/>
<reference evidence="6" key="2">
    <citation type="submission" date="2016-05" db="EMBL/GenBank/DDBJ databases">
        <authorList>
            <person name="Naeem R."/>
        </authorList>
    </citation>
    <scope>NUCLEOTIDE SEQUENCE [LARGE SCALE GENOMIC DNA]</scope>
</reference>
<dbReference type="EMBL" id="FLRE01000155">
    <property type="protein sequence ID" value="SBT40860.1"/>
    <property type="molecule type" value="Genomic_DNA"/>
</dbReference>
<evidence type="ECO:0000313" key="4">
    <source>
        <dbReference type="EMBL" id="SBT40860.1"/>
    </source>
</evidence>
<reference evidence="5" key="3">
    <citation type="submission" date="2016-05" db="EMBL/GenBank/DDBJ databases">
        <authorList>
            <person name="Naeem Raeece"/>
        </authorList>
    </citation>
    <scope>NUCLEOTIDE SEQUENCE [LARGE SCALE GENOMIC DNA]</scope>
</reference>
<evidence type="ECO:0000256" key="2">
    <source>
        <dbReference type="SAM" id="Phobius"/>
    </source>
</evidence>
<proteinExistence type="predicted"/>
<evidence type="ECO:0000313" key="6">
    <source>
        <dbReference type="Proteomes" id="UP000078555"/>
    </source>
</evidence>
<keyword evidence="2" id="KW-0472">Membrane</keyword>
<name>A0A1A8ZAF9_PLAOA</name>
<organism evidence="4 5">
    <name type="scientific">Plasmodium ovale wallikeri</name>
    <dbReference type="NCBI Taxonomy" id="864142"/>
    <lineage>
        <taxon>Eukaryota</taxon>
        <taxon>Sar</taxon>
        <taxon>Alveolata</taxon>
        <taxon>Apicomplexa</taxon>
        <taxon>Aconoidasida</taxon>
        <taxon>Haemosporida</taxon>
        <taxon>Plasmodiidae</taxon>
        <taxon>Plasmodium</taxon>
        <taxon>Plasmodium (Plasmodium)</taxon>
    </lineage>
</organism>
<dbReference type="EMBL" id="FLRD01000114">
    <property type="protein sequence ID" value="SBT40464.1"/>
    <property type="molecule type" value="Genomic_DNA"/>
</dbReference>
<feature type="compositionally biased region" description="Polar residues" evidence="1">
    <location>
        <begin position="509"/>
        <end position="521"/>
    </location>
</feature>
<dbReference type="Proteomes" id="UP000078555">
    <property type="component" value="Unassembled WGS sequence"/>
</dbReference>
<keyword evidence="6" id="KW-1185">Reference proteome</keyword>
<reference evidence="4" key="1">
    <citation type="submission" date="2016-05" db="EMBL/GenBank/DDBJ databases">
        <authorList>
            <person name="Lavstsen T."/>
            <person name="Jespersen J.S."/>
        </authorList>
    </citation>
    <scope>NUCLEOTIDE SEQUENCE [LARGE SCALE GENOMIC DNA]</scope>
</reference>
<feature type="transmembrane region" description="Helical" evidence="2">
    <location>
        <begin position="57"/>
        <end position="77"/>
    </location>
</feature>
<accession>A0A1A8ZAF9</accession>
<keyword evidence="2" id="KW-1133">Transmembrane helix</keyword>
<dbReference type="Proteomes" id="UP000078550">
    <property type="component" value="Unassembled WGS sequence"/>
</dbReference>
<evidence type="ECO:0000313" key="3">
    <source>
        <dbReference type="EMBL" id="SBT40464.1"/>
    </source>
</evidence>
<evidence type="ECO:0000313" key="5">
    <source>
        <dbReference type="Proteomes" id="UP000078550"/>
    </source>
</evidence>
<feature type="region of interest" description="Disordered" evidence="1">
    <location>
        <begin position="500"/>
        <end position="521"/>
    </location>
</feature>
<sequence>MPESVVRNMNSAMRKSRIPFFMFKSCVKTLTKGSQNGDYEIIRTVIHKEKEKKFGNIFLCVGLINIASFLLTVQNYYRKMEDDYYCHNDINIVDHVLLSELANCVGVNNLPVYLKNKFYNKLVSNIQEENYSFKENAFLGLLEYFYKNKYAFSEIEKSYKKEHAEILTYIFNKVQNENLEYTKKKIYSCILFYYIKYSNNLFLTYDQIHQLVFNRNLFHNLNEREEIISYLLLKIFKNDECISQLSEREKVFFQIPSLGKGDDDTDESGDINSDVALERGGEFVMHFLLSPKGEDKHREDQSIWKFYFDIKKNNENYYKQKCLLLIENHCNKIHTPFFFEKNDTMIKEKKNYNDVMNKIYMKYFENTILYTFIFSFTLHNINAKEYTLKNYFRITKDICRSIYINCLINSFFLVEKSIMLTQNGNGDDCSFLLRSLLFNLLNSLSFSFCLYRCKYGTNKRGNTLARTCDMTINMLLTTTFFSNTFVLSTSCFNKKSGKTNNGEDFPNQRGKSPTPRQNSTTCAALYSPL</sequence>
<protein>
    <submittedName>
        <fullName evidence="4">Uncharacterized protein</fullName>
    </submittedName>
</protein>
<keyword evidence="2" id="KW-0812">Transmembrane</keyword>
<gene>
    <name evidence="3" type="ORF">POVWA1_042080</name>
    <name evidence="4" type="ORF">POVWA2_040590</name>
</gene>
<evidence type="ECO:0000256" key="1">
    <source>
        <dbReference type="SAM" id="MobiDB-lite"/>
    </source>
</evidence>